<evidence type="ECO:0000256" key="2">
    <source>
        <dbReference type="SAM" id="Phobius"/>
    </source>
</evidence>
<dbReference type="HOGENOM" id="CLU_029195_0_0_11"/>
<feature type="transmembrane region" description="Helical" evidence="2">
    <location>
        <begin position="312"/>
        <end position="332"/>
    </location>
</feature>
<organism evidence="3 4">
    <name type="scientific">Beutenbergia cavernae (strain ATCC BAA-8 / DSM 12333 / CCUG 43141 / JCM 11478 / NBRC 16432 / NCIMB 13614 / HKI 0122)</name>
    <dbReference type="NCBI Taxonomy" id="471853"/>
    <lineage>
        <taxon>Bacteria</taxon>
        <taxon>Bacillati</taxon>
        <taxon>Actinomycetota</taxon>
        <taxon>Actinomycetes</taxon>
        <taxon>Micrococcales</taxon>
        <taxon>Beutenbergiaceae</taxon>
        <taxon>Beutenbergia</taxon>
    </lineage>
</organism>
<feature type="transmembrane region" description="Helical" evidence="2">
    <location>
        <begin position="213"/>
        <end position="236"/>
    </location>
</feature>
<feature type="transmembrane region" description="Helical" evidence="2">
    <location>
        <begin position="113"/>
        <end position="137"/>
    </location>
</feature>
<feature type="compositionally biased region" description="Low complexity" evidence="1">
    <location>
        <begin position="31"/>
        <end position="51"/>
    </location>
</feature>
<dbReference type="PANTHER" id="PTHR36844">
    <property type="entry name" value="PROTEASE PRSW"/>
    <property type="match status" value="1"/>
</dbReference>
<dbReference type="EMBL" id="CP001618">
    <property type="protein sequence ID" value="ACQ80240.1"/>
    <property type="molecule type" value="Genomic_DNA"/>
</dbReference>
<keyword evidence="4" id="KW-1185">Reference proteome</keyword>
<dbReference type="Pfam" id="PF13367">
    <property type="entry name" value="PrsW-protease"/>
    <property type="match status" value="1"/>
</dbReference>
<feature type="region of interest" description="Disordered" evidence="1">
    <location>
        <begin position="1"/>
        <end position="94"/>
    </location>
</feature>
<feature type="transmembrane region" description="Helical" evidence="2">
    <location>
        <begin position="175"/>
        <end position="201"/>
    </location>
</feature>
<dbReference type="OrthoDB" id="9785431at2"/>
<evidence type="ECO:0000256" key="1">
    <source>
        <dbReference type="SAM" id="MobiDB-lite"/>
    </source>
</evidence>
<feature type="transmembrane region" description="Helical" evidence="2">
    <location>
        <begin position="248"/>
        <end position="268"/>
    </location>
</feature>
<dbReference type="InterPro" id="IPR026898">
    <property type="entry name" value="PrsW"/>
</dbReference>
<protein>
    <submittedName>
        <fullName evidence="3">Membrane protein</fullName>
    </submittedName>
</protein>
<keyword evidence="2" id="KW-0472">Membrane</keyword>
<keyword evidence="2" id="KW-1133">Transmembrane helix</keyword>
<dbReference type="AlphaFoldDB" id="C5C5P9"/>
<dbReference type="Proteomes" id="UP000007962">
    <property type="component" value="Chromosome"/>
</dbReference>
<name>C5C5P9_BEUC1</name>
<gene>
    <name evidence="3" type="ordered locus">Bcav_1985</name>
</gene>
<evidence type="ECO:0000313" key="3">
    <source>
        <dbReference type="EMBL" id="ACQ80240.1"/>
    </source>
</evidence>
<proteinExistence type="predicted"/>
<feature type="compositionally biased region" description="Pro residues" evidence="1">
    <location>
        <begin position="52"/>
        <end position="62"/>
    </location>
</feature>
<feature type="transmembrane region" description="Helical" evidence="2">
    <location>
        <begin position="338"/>
        <end position="362"/>
    </location>
</feature>
<keyword evidence="2" id="KW-0812">Transmembrane</keyword>
<feature type="transmembrane region" description="Helical" evidence="2">
    <location>
        <begin position="143"/>
        <end position="163"/>
    </location>
</feature>
<accession>C5C5P9</accession>
<reference evidence="3 4" key="1">
    <citation type="journal article" date="2009" name="Stand. Genomic Sci.">
        <title>Complete genome sequence of Beutenbergia cavernae type strain (HKI 0122).</title>
        <authorList>
            <person name="Land M."/>
            <person name="Pukall R."/>
            <person name="Abt B."/>
            <person name="Goker M."/>
            <person name="Rohde M."/>
            <person name="Glavina Del Rio T."/>
            <person name="Tice H."/>
            <person name="Copeland A."/>
            <person name="Cheng J.F."/>
            <person name="Lucas S."/>
            <person name="Chen F."/>
            <person name="Nolan M."/>
            <person name="Bruce D."/>
            <person name="Goodwin L."/>
            <person name="Pitluck S."/>
            <person name="Ivanova N."/>
            <person name="Mavromatis K."/>
            <person name="Ovchinnikova G."/>
            <person name="Pati A."/>
            <person name="Chen A."/>
            <person name="Palaniappan K."/>
            <person name="Hauser L."/>
            <person name="Chang Y.J."/>
            <person name="Jefferies C.C."/>
            <person name="Saunders E."/>
            <person name="Brettin T."/>
            <person name="Detter J.C."/>
            <person name="Han C."/>
            <person name="Chain P."/>
            <person name="Bristow J."/>
            <person name="Eisen J.A."/>
            <person name="Markowitz V."/>
            <person name="Hugenholtz P."/>
            <person name="Kyrpides N.C."/>
            <person name="Klenk H.P."/>
            <person name="Lapidus A."/>
        </authorList>
    </citation>
    <scope>NUCLEOTIDE SEQUENCE [LARGE SCALE GENOMIC DNA]</scope>
    <source>
        <strain evidence="4">ATCC BAA-8 / DSM 12333 / NBRC 16432</strain>
    </source>
</reference>
<dbReference type="GO" id="GO:0008233">
    <property type="term" value="F:peptidase activity"/>
    <property type="evidence" value="ECO:0007669"/>
    <property type="project" value="InterPro"/>
</dbReference>
<dbReference type="PANTHER" id="PTHR36844:SF1">
    <property type="entry name" value="PROTEASE PRSW"/>
    <property type="match status" value="1"/>
</dbReference>
<evidence type="ECO:0000313" key="4">
    <source>
        <dbReference type="Proteomes" id="UP000007962"/>
    </source>
</evidence>
<sequence>MSNPYPDPSRPQPYPPGHQQPQPGPAPQQPYPQQAPAQPQPTYGQPGAYPQQPAPSAYPSPVRPGRYQGGGPQPGQYAPNQYRPGQYAAPPSNPTAQLNQVWQGGVRKKSTSVWSVIAIVLVAIGALVGLGLVLIQVGVGPAVVGFILALFPLAVVLTAVFWLDRWEPEPKGMLAFALLWGAGVSVIIALFGNTALGIYFYSLSGDPAAADTLTAVISAPIVEESAKGLGVLLIYLMRRQFFDGIVDGIVYAAVVAAGFAFTENILYFGRFFDDGLGQVFVMRGIMSPFAHLLFTACIGIALGIASRSRNRYAAWWLFPLGLLAAMGLHALWNGAASLNFILIYVVVQVPLFVGAIVLAFWLRRQESRVIRDRLTEYGRAGWFEPHEVEMLASLRLRSQARTWAGRMGPSAVAAMKAFQKHATSLAFARQRVVTGRADLRTQSQDERSLLNELTSDRQRFVASASPYPMR</sequence>
<feature type="transmembrane region" description="Helical" evidence="2">
    <location>
        <begin position="280"/>
        <end position="305"/>
    </location>
</feature>
<feature type="compositionally biased region" description="Pro residues" evidence="1">
    <location>
        <begin position="1"/>
        <end position="30"/>
    </location>
</feature>
<dbReference type="eggNOG" id="COG2339">
    <property type="taxonomic scope" value="Bacteria"/>
</dbReference>
<dbReference type="KEGG" id="bcv:Bcav_1985"/>
<dbReference type="RefSeq" id="WP_015882480.1">
    <property type="nucleotide sequence ID" value="NC_012669.1"/>
</dbReference>
<dbReference type="STRING" id="471853.Bcav_1985"/>